<comment type="pathway">
    <text evidence="4">Cofactor biosynthesis; (R)-pantothenate biosynthesis; (R)-pantoate from 3-methyl-2-oxobutanoate: step 2/2.</text>
</comment>
<keyword evidence="2 4" id="KW-0521">NADP</keyword>
<reference evidence="9" key="1">
    <citation type="journal article" date="2020" name="ISME J.">
        <title>Comparative genomics reveals insights into cyanobacterial evolution and habitat adaptation.</title>
        <authorList>
            <person name="Chen M.Y."/>
            <person name="Teng W.K."/>
            <person name="Zhao L."/>
            <person name="Hu C.X."/>
            <person name="Zhou Y.K."/>
            <person name="Han B.P."/>
            <person name="Song L.R."/>
            <person name="Shu W.S."/>
        </authorList>
    </citation>
    <scope>NUCLEOTIDE SEQUENCE [LARGE SCALE GENOMIC DNA]</scope>
    <source>
        <strain evidence="9">FACHB-251</strain>
    </source>
</reference>
<name>A0A926WIU1_9NOST</name>
<dbReference type="InterPro" id="IPR013332">
    <property type="entry name" value="KPR_N"/>
</dbReference>
<dbReference type="NCBIfam" id="TIGR00745">
    <property type="entry name" value="apbA_panE"/>
    <property type="match status" value="1"/>
</dbReference>
<sequence>MGNLSYAILGTGALGGFYGAKLEKAGNKVHFLVKSDYPEVSQHGLVVESKDGNFNLPQVQAYNDVKKMPRCDVVVVALKTTQNHLLPQILPPVIKDDGVVLVLQNGLGIEAEVAQIVGNVKVMGGLCFLCSNKVGPGHIRHLDYGQITLGEYASNYHPTGITDRIKEIAEDFQNAGIAIELTEDLLLGRWQKLVWNIPYNGLSVILNATTDELMADISTRNLVESLMYEVTLGAKSTGRIIPESFIQTMLDYTMKMKPYRTSMKIDFDEYRPLEVEAIIGNPLRTAAAHDVSLPQIRCLYQQLKFLDARLRNSSRSQGSGVKLNNQNPDSFKKSGI</sequence>
<dbReference type="EC" id="1.1.1.169" evidence="4"/>
<dbReference type="SUPFAM" id="SSF51735">
    <property type="entry name" value="NAD(P)-binding Rossmann-fold domains"/>
    <property type="match status" value="1"/>
</dbReference>
<dbReference type="InterPro" id="IPR051402">
    <property type="entry name" value="KPR-Related"/>
</dbReference>
<accession>A0A926WIU1</accession>
<comment type="caution">
    <text evidence="8">The sequence shown here is derived from an EMBL/GenBank/DDBJ whole genome shotgun (WGS) entry which is preliminary data.</text>
</comment>
<evidence type="ECO:0000313" key="9">
    <source>
        <dbReference type="Proteomes" id="UP000662185"/>
    </source>
</evidence>
<feature type="compositionally biased region" description="Polar residues" evidence="5">
    <location>
        <begin position="315"/>
        <end position="329"/>
    </location>
</feature>
<feature type="region of interest" description="Disordered" evidence="5">
    <location>
        <begin position="315"/>
        <end position="336"/>
    </location>
</feature>
<dbReference type="Pfam" id="PF08546">
    <property type="entry name" value="ApbA_C"/>
    <property type="match status" value="1"/>
</dbReference>
<dbReference type="InterPro" id="IPR013328">
    <property type="entry name" value="6PGD_dom2"/>
</dbReference>
<feature type="domain" description="Ketopantoate reductase C-terminal" evidence="7">
    <location>
        <begin position="185"/>
        <end position="305"/>
    </location>
</feature>
<comment type="catalytic activity">
    <reaction evidence="4">
        <text>(R)-pantoate + NADP(+) = 2-dehydropantoate + NADPH + H(+)</text>
        <dbReference type="Rhea" id="RHEA:16233"/>
        <dbReference type="ChEBI" id="CHEBI:11561"/>
        <dbReference type="ChEBI" id="CHEBI:15378"/>
        <dbReference type="ChEBI" id="CHEBI:15980"/>
        <dbReference type="ChEBI" id="CHEBI:57783"/>
        <dbReference type="ChEBI" id="CHEBI:58349"/>
        <dbReference type="EC" id="1.1.1.169"/>
    </reaction>
</comment>
<proteinExistence type="inferred from homology"/>
<dbReference type="GO" id="GO:0015940">
    <property type="term" value="P:pantothenate biosynthetic process"/>
    <property type="evidence" value="ECO:0007669"/>
    <property type="project" value="UniProtKB-KW"/>
</dbReference>
<keyword evidence="3 4" id="KW-0560">Oxidoreductase</keyword>
<feature type="domain" description="Ketopantoate reductase N-terminal" evidence="6">
    <location>
        <begin position="6"/>
        <end position="153"/>
    </location>
</feature>
<dbReference type="InterPro" id="IPR008927">
    <property type="entry name" value="6-PGluconate_DH-like_C_sf"/>
</dbReference>
<gene>
    <name evidence="8" type="ORF">H6G06_12305</name>
</gene>
<keyword evidence="4" id="KW-0566">Pantothenate biosynthesis</keyword>
<dbReference type="EMBL" id="JACJQU010000006">
    <property type="protein sequence ID" value="MBD2294251.1"/>
    <property type="molecule type" value="Genomic_DNA"/>
</dbReference>
<evidence type="ECO:0000259" key="7">
    <source>
        <dbReference type="Pfam" id="PF08546"/>
    </source>
</evidence>
<dbReference type="FunFam" id="1.10.1040.10:FF:000017">
    <property type="entry name" value="2-dehydropantoate 2-reductase"/>
    <property type="match status" value="1"/>
</dbReference>
<keyword evidence="9" id="KW-1185">Reference proteome</keyword>
<evidence type="ECO:0000256" key="2">
    <source>
        <dbReference type="ARBA" id="ARBA00022857"/>
    </source>
</evidence>
<protein>
    <recommendedName>
        <fullName evidence="4">2-dehydropantoate 2-reductase</fullName>
        <ecNumber evidence="4">1.1.1.169</ecNumber>
    </recommendedName>
    <alternativeName>
        <fullName evidence="4">Ketopantoate reductase</fullName>
    </alternativeName>
</protein>
<dbReference type="GO" id="GO:0008677">
    <property type="term" value="F:2-dehydropantoate 2-reductase activity"/>
    <property type="evidence" value="ECO:0007669"/>
    <property type="project" value="UniProtKB-EC"/>
</dbReference>
<evidence type="ECO:0000259" key="6">
    <source>
        <dbReference type="Pfam" id="PF02558"/>
    </source>
</evidence>
<dbReference type="AlphaFoldDB" id="A0A926WIU1"/>
<dbReference type="Pfam" id="PF02558">
    <property type="entry name" value="ApbA"/>
    <property type="match status" value="1"/>
</dbReference>
<dbReference type="InterPro" id="IPR003710">
    <property type="entry name" value="ApbA"/>
</dbReference>
<organism evidence="8 9">
    <name type="scientific">Anabaena sphaerica FACHB-251</name>
    <dbReference type="NCBI Taxonomy" id="2692883"/>
    <lineage>
        <taxon>Bacteria</taxon>
        <taxon>Bacillati</taxon>
        <taxon>Cyanobacteriota</taxon>
        <taxon>Cyanophyceae</taxon>
        <taxon>Nostocales</taxon>
        <taxon>Nostocaceae</taxon>
        <taxon>Anabaena</taxon>
    </lineage>
</organism>
<dbReference type="Gene3D" id="3.40.50.720">
    <property type="entry name" value="NAD(P)-binding Rossmann-like Domain"/>
    <property type="match status" value="1"/>
</dbReference>
<dbReference type="GO" id="GO:0005737">
    <property type="term" value="C:cytoplasm"/>
    <property type="evidence" value="ECO:0007669"/>
    <property type="project" value="TreeGrafter"/>
</dbReference>
<evidence type="ECO:0000256" key="4">
    <source>
        <dbReference type="RuleBase" id="RU362068"/>
    </source>
</evidence>
<evidence type="ECO:0000256" key="3">
    <source>
        <dbReference type="ARBA" id="ARBA00023002"/>
    </source>
</evidence>
<dbReference type="Proteomes" id="UP000662185">
    <property type="component" value="Unassembled WGS sequence"/>
</dbReference>
<dbReference type="InterPro" id="IPR013752">
    <property type="entry name" value="KPA_reductase"/>
</dbReference>
<comment type="function">
    <text evidence="4">Catalyzes the NADPH-dependent reduction of ketopantoate into pantoic acid.</text>
</comment>
<dbReference type="InterPro" id="IPR036291">
    <property type="entry name" value="NAD(P)-bd_dom_sf"/>
</dbReference>
<dbReference type="NCBIfam" id="NF004887">
    <property type="entry name" value="PRK06249.1"/>
    <property type="match status" value="1"/>
</dbReference>
<dbReference type="SUPFAM" id="SSF48179">
    <property type="entry name" value="6-phosphogluconate dehydrogenase C-terminal domain-like"/>
    <property type="match status" value="1"/>
</dbReference>
<evidence type="ECO:0000256" key="5">
    <source>
        <dbReference type="SAM" id="MobiDB-lite"/>
    </source>
</evidence>
<dbReference type="RefSeq" id="WP_190560475.1">
    <property type="nucleotide sequence ID" value="NZ_JACJQU010000006.1"/>
</dbReference>
<dbReference type="PANTHER" id="PTHR21708:SF26">
    <property type="entry name" value="2-DEHYDROPANTOATE 2-REDUCTASE"/>
    <property type="match status" value="1"/>
</dbReference>
<evidence type="ECO:0000256" key="1">
    <source>
        <dbReference type="ARBA" id="ARBA00007870"/>
    </source>
</evidence>
<evidence type="ECO:0000313" key="8">
    <source>
        <dbReference type="EMBL" id="MBD2294251.1"/>
    </source>
</evidence>
<comment type="similarity">
    <text evidence="1 4">Belongs to the ketopantoate reductase family.</text>
</comment>
<dbReference type="Gene3D" id="1.10.1040.10">
    <property type="entry name" value="N-(1-d-carboxylethyl)-l-norvaline Dehydrogenase, domain 2"/>
    <property type="match status" value="1"/>
</dbReference>
<dbReference type="PANTHER" id="PTHR21708">
    <property type="entry name" value="PROBABLE 2-DEHYDROPANTOATE 2-REDUCTASE"/>
    <property type="match status" value="1"/>
</dbReference>